<dbReference type="Proteomes" id="UP000828048">
    <property type="component" value="Chromosome 11"/>
</dbReference>
<sequence>MIFSSTNNPVVLFLDPQQQPGSEIDNNQFSLPAPLPPPIISGGGGGGGGGTTITTGAGSTRPSSMVERARQAKVPLPEAALKCPRCESTNTKFCYFNNYSLTQPRHLCKTCRRYWTRGGSLRNVPVGGGCRRNKRSKKSCSSTTRSKSPLPLERSACSLSTTHDHSTIGHFLPPQAQLPLFPSLPHLSDYRSSDLGPGLNFSRIHHPLMAANGSDGNIGMNMEFQIGSNSWGGSEQWRLQQIQNYPFLVGSERPSGMYQLEAGETVNTEGNAIGDPGSKSLLHSGVVDQMDDSVKMEEKQMSRNFLGMMGNNGHYWGGGNSTAGSAWTNDVSAAAGFGNSASSTSHHLL</sequence>
<organism evidence="1 2">
    <name type="scientific">Vaccinium darrowii</name>
    <dbReference type="NCBI Taxonomy" id="229202"/>
    <lineage>
        <taxon>Eukaryota</taxon>
        <taxon>Viridiplantae</taxon>
        <taxon>Streptophyta</taxon>
        <taxon>Embryophyta</taxon>
        <taxon>Tracheophyta</taxon>
        <taxon>Spermatophyta</taxon>
        <taxon>Magnoliopsida</taxon>
        <taxon>eudicotyledons</taxon>
        <taxon>Gunneridae</taxon>
        <taxon>Pentapetalae</taxon>
        <taxon>asterids</taxon>
        <taxon>Ericales</taxon>
        <taxon>Ericaceae</taxon>
        <taxon>Vaccinioideae</taxon>
        <taxon>Vaccinieae</taxon>
        <taxon>Vaccinium</taxon>
    </lineage>
</organism>
<dbReference type="EMBL" id="CM037161">
    <property type="protein sequence ID" value="KAH7855503.1"/>
    <property type="molecule type" value="Genomic_DNA"/>
</dbReference>
<evidence type="ECO:0000313" key="2">
    <source>
        <dbReference type="Proteomes" id="UP000828048"/>
    </source>
</evidence>
<reference evidence="1 2" key="1">
    <citation type="journal article" date="2021" name="Hortic Res">
        <title>High-quality reference genome and annotation aids understanding of berry development for evergreen blueberry (Vaccinium darrowii).</title>
        <authorList>
            <person name="Yu J."/>
            <person name="Hulse-Kemp A.M."/>
            <person name="Babiker E."/>
            <person name="Staton M."/>
        </authorList>
    </citation>
    <scope>NUCLEOTIDE SEQUENCE [LARGE SCALE GENOMIC DNA]</scope>
    <source>
        <strain evidence="2">cv. NJ 8807/NJ 8810</strain>
        <tissue evidence="1">Young leaf</tissue>
    </source>
</reference>
<protein>
    <submittedName>
        <fullName evidence="1">Uncharacterized protein</fullName>
    </submittedName>
</protein>
<comment type="caution">
    <text evidence="1">The sequence shown here is derived from an EMBL/GenBank/DDBJ whole genome shotgun (WGS) entry which is preliminary data.</text>
</comment>
<gene>
    <name evidence="1" type="ORF">Vadar_025631</name>
</gene>
<accession>A0ACB7YQ32</accession>
<keyword evidence="2" id="KW-1185">Reference proteome</keyword>
<evidence type="ECO:0000313" key="1">
    <source>
        <dbReference type="EMBL" id="KAH7855503.1"/>
    </source>
</evidence>
<proteinExistence type="predicted"/>
<name>A0ACB7YQ32_9ERIC</name>